<reference evidence="2" key="1">
    <citation type="journal article" date="2019" name="Int. J. Syst. Evol. Microbiol.">
        <title>The Global Catalogue of Microorganisms (GCM) 10K type strain sequencing project: providing services to taxonomists for standard genome sequencing and annotation.</title>
        <authorList>
            <consortium name="The Broad Institute Genomics Platform"/>
            <consortium name="The Broad Institute Genome Sequencing Center for Infectious Disease"/>
            <person name="Wu L."/>
            <person name="Ma J."/>
        </authorList>
    </citation>
    <scope>NUCLEOTIDE SEQUENCE [LARGE SCALE GENOMIC DNA]</scope>
    <source>
        <strain evidence="2">JCM 3325</strain>
    </source>
</reference>
<evidence type="ECO:0000313" key="2">
    <source>
        <dbReference type="Proteomes" id="UP001501231"/>
    </source>
</evidence>
<comment type="caution">
    <text evidence="1">The sequence shown here is derived from an EMBL/GenBank/DDBJ whole genome shotgun (WGS) entry which is preliminary data.</text>
</comment>
<organism evidence="1 2">
    <name type="scientific">Actinomadura vinacea</name>
    <dbReference type="NCBI Taxonomy" id="115336"/>
    <lineage>
        <taxon>Bacteria</taxon>
        <taxon>Bacillati</taxon>
        <taxon>Actinomycetota</taxon>
        <taxon>Actinomycetes</taxon>
        <taxon>Streptosporangiales</taxon>
        <taxon>Thermomonosporaceae</taxon>
        <taxon>Actinomadura</taxon>
    </lineage>
</organism>
<dbReference type="CDD" id="cd07067">
    <property type="entry name" value="HP_PGM_like"/>
    <property type="match status" value="1"/>
</dbReference>
<dbReference type="Pfam" id="PF00300">
    <property type="entry name" value="His_Phos_1"/>
    <property type="match status" value="1"/>
</dbReference>
<dbReference type="SUPFAM" id="SSF53254">
    <property type="entry name" value="Phosphoglycerate mutase-like"/>
    <property type="match status" value="1"/>
</dbReference>
<dbReference type="PANTHER" id="PTHR48100">
    <property type="entry name" value="BROAD-SPECIFICITY PHOSPHATASE YOR283W-RELATED"/>
    <property type="match status" value="1"/>
</dbReference>
<dbReference type="EMBL" id="BAAARW010000011">
    <property type="protein sequence ID" value="GAA2413666.1"/>
    <property type="molecule type" value="Genomic_DNA"/>
</dbReference>
<dbReference type="Proteomes" id="UP001501231">
    <property type="component" value="Unassembled WGS sequence"/>
</dbReference>
<gene>
    <name evidence="1" type="ORF">GCM10010191_24310</name>
</gene>
<evidence type="ECO:0000313" key="1">
    <source>
        <dbReference type="EMBL" id="GAA2413666.1"/>
    </source>
</evidence>
<protein>
    <submittedName>
        <fullName evidence="1">Histidine phosphatase family protein</fullName>
    </submittedName>
</protein>
<proteinExistence type="predicted"/>
<dbReference type="InterPro" id="IPR050275">
    <property type="entry name" value="PGM_Phosphatase"/>
</dbReference>
<dbReference type="SMART" id="SM00855">
    <property type="entry name" value="PGAM"/>
    <property type="match status" value="1"/>
</dbReference>
<sequence>MTDQEAKTYHQSPYKTPAGATEILLVRHGASEAFHPDRPFELVDGQSDPNLAPEGREQAELVAERLGKERIDAIYVTTLRRTGQTAEPLARRLGLDPVVEPDMREVHLGEWEGGYFRVKFTENDPVARRVRTEERWDVIPGAEPMEKLEARVRAAVDRIAAAHKEERVAVFTHGGVIGEVLALATGSRPFAFVGPDNCSISRLIVLDGVWAIRGFNDIAHLPHAAPAPLT</sequence>
<dbReference type="InterPro" id="IPR029033">
    <property type="entry name" value="His_PPase_superfam"/>
</dbReference>
<accession>A0ABN3IVR4</accession>
<dbReference type="RefSeq" id="WP_344588896.1">
    <property type="nucleotide sequence ID" value="NZ_BAAARW010000011.1"/>
</dbReference>
<name>A0ABN3IVR4_9ACTN</name>
<keyword evidence="2" id="KW-1185">Reference proteome</keyword>
<dbReference type="PANTHER" id="PTHR48100:SF44">
    <property type="entry name" value="PHOSPHATASE C1620.13-RELATED"/>
    <property type="match status" value="1"/>
</dbReference>
<dbReference type="InterPro" id="IPR013078">
    <property type="entry name" value="His_Pase_superF_clade-1"/>
</dbReference>
<dbReference type="Gene3D" id="3.40.50.1240">
    <property type="entry name" value="Phosphoglycerate mutase-like"/>
    <property type="match status" value="1"/>
</dbReference>